<evidence type="ECO:0000313" key="12">
    <source>
        <dbReference type="EMBL" id="CAF3544879.1"/>
    </source>
</evidence>
<comment type="caution">
    <text evidence="9">The sequence shown here is derived from an EMBL/GenBank/DDBJ whole genome shotgun (WGS) entry which is preliminary data.</text>
</comment>
<evidence type="ECO:0000256" key="2">
    <source>
        <dbReference type="ARBA" id="ARBA00022664"/>
    </source>
</evidence>
<keyword evidence="5" id="KW-0508">mRNA splicing</keyword>
<dbReference type="GO" id="GO:0003723">
    <property type="term" value="F:RNA binding"/>
    <property type="evidence" value="ECO:0007669"/>
    <property type="project" value="UniProtKB-UniRule"/>
</dbReference>
<sequence>MSDSEHDTDSDNDDTITHVTKKHQPTSSSFHSGHASRLPQFQRQLRPQEDDYDEDDFDRQIRLEETKKLQADAEQLQTKVDEDGTVYEWDPNVKGWFPKVPEEFLVEHHMNYGLENFKGIRYDSKLQTYIYETKQQDEDENGNNNLTYKLNKDNGQWVPIMSTADGTVYSDPKTNVKYTFDLKKNSFIPSVSTYTAENEDNRTYVWNKDTLSWMDLSTTDAYTDHLTGYKYKWNQENNKWDIDGIEELDKATDVIEEEQQSTSATDDQNNKKREGWFEVPDEKNCNVYVSGLPYDIDDKEFEELMSKYGIIEKDQSDYTKKKVKLYRDNEGKLKGDGRCCYLKPESVALCLQLLEGLHLRNSIVHVQRAKFEMKGNYNPELKPKPNKNKRKKGDKKKQKQKQIDKLLDWEERPDVVRGKHERIIVMRNMFDLEQFKNDPTYIIQLRSNIRQSCEQYGEVKKIYIFDTNPDGIVTVGYTEIPEADECIKYMNNRIWHGRLIQCEIWDGKTKYDVQATADDEKRIDDWHKFLMEDA</sequence>
<dbReference type="InterPro" id="IPR034393">
    <property type="entry name" value="TatSF1-like"/>
</dbReference>
<evidence type="ECO:0000256" key="6">
    <source>
        <dbReference type="PROSITE-ProRule" id="PRU00176"/>
    </source>
</evidence>
<dbReference type="Proteomes" id="UP000681722">
    <property type="component" value="Unassembled WGS sequence"/>
</dbReference>
<gene>
    <name evidence="9" type="ORF">GPM918_LOCUS863</name>
    <name evidence="10" type="ORF">OVA965_LOCUS2753</name>
    <name evidence="11" type="ORF">SRO942_LOCUS863</name>
    <name evidence="12" type="ORF">TMI583_LOCUS2752</name>
</gene>
<dbReference type="Gene3D" id="3.30.70.330">
    <property type="match status" value="2"/>
</dbReference>
<keyword evidence="2" id="KW-0507">mRNA processing</keyword>
<reference evidence="9" key="1">
    <citation type="submission" date="2021-02" db="EMBL/GenBank/DDBJ databases">
        <authorList>
            <person name="Nowell W R."/>
        </authorList>
    </citation>
    <scope>NUCLEOTIDE SEQUENCE</scope>
</reference>
<dbReference type="GO" id="GO:0000398">
    <property type="term" value="P:mRNA splicing, via spliceosome"/>
    <property type="evidence" value="ECO:0007669"/>
    <property type="project" value="InterPro"/>
</dbReference>
<dbReference type="SMART" id="SM00360">
    <property type="entry name" value="RRM"/>
    <property type="match status" value="2"/>
</dbReference>
<evidence type="ECO:0000313" key="10">
    <source>
        <dbReference type="EMBL" id="CAF0764832.1"/>
    </source>
</evidence>
<dbReference type="EMBL" id="CAJOBC010000073">
    <property type="protein sequence ID" value="CAF3531245.1"/>
    <property type="molecule type" value="Genomic_DNA"/>
</dbReference>
<accession>A0A813PEB8</accession>
<name>A0A813PEB8_9BILA</name>
<dbReference type="Proteomes" id="UP000682733">
    <property type="component" value="Unassembled WGS sequence"/>
</dbReference>
<dbReference type="PROSITE" id="PS50102">
    <property type="entry name" value="RRM"/>
    <property type="match status" value="1"/>
</dbReference>
<dbReference type="PANTHER" id="PTHR15608">
    <property type="entry name" value="SPLICING FACTOR U2AF-ASSOCIATED PROTEIN 2"/>
    <property type="match status" value="1"/>
</dbReference>
<keyword evidence="13" id="KW-1185">Reference proteome</keyword>
<dbReference type="CDD" id="cd12282">
    <property type="entry name" value="RRM2_TatSF1_like"/>
    <property type="match status" value="1"/>
</dbReference>
<dbReference type="AlphaFoldDB" id="A0A813PEB8"/>
<dbReference type="GO" id="GO:0005686">
    <property type="term" value="C:U2 snRNP"/>
    <property type="evidence" value="ECO:0007669"/>
    <property type="project" value="TreeGrafter"/>
</dbReference>
<dbReference type="OrthoDB" id="10258585at2759"/>
<dbReference type="Proteomes" id="UP000663829">
    <property type="component" value="Unassembled WGS sequence"/>
</dbReference>
<organism evidence="9 13">
    <name type="scientific">Didymodactylos carnosus</name>
    <dbReference type="NCBI Taxonomy" id="1234261"/>
    <lineage>
        <taxon>Eukaryota</taxon>
        <taxon>Metazoa</taxon>
        <taxon>Spiralia</taxon>
        <taxon>Gnathifera</taxon>
        <taxon>Rotifera</taxon>
        <taxon>Eurotatoria</taxon>
        <taxon>Bdelloidea</taxon>
        <taxon>Philodinida</taxon>
        <taxon>Philodinidae</taxon>
        <taxon>Didymodactylos</taxon>
    </lineage>
</organism>
<keyword evidence="3" id="KW-0677">Repeat</keyword>
<dbReference type="Proteomes" id="UP000677228">
    <property type="component" value="Unassembled WGS sequence"/>
</dbReference>
<dbReference type="CDD" id="cd12281">
    <property type="entry name" value="RRM1_TatSF1_like"/>
    <property type="match status" value="1"/>
</dbReference>
<evidence type="ECO:0000259" key="8">
    <source>
        <dbReference type="PROSITE" id="PS50102"/>
    </source>
</evidence>
<evidence type="ECO:0000313" key="13">
    <source>
        <dbReference type="Proteomes" id="UP000663829"/>
    </source>
</evidence>
<dbReference type="InterPro" id="IPR000504">
    <property type="entry name" value="RRM_dom"/>
</dbReference>
<evidence type="ECO:0000256" key="3">
    <source>
        <dbReference type="ARBA" id="ARBA00022737"/>
    </source>
</evidence>
<comment type="similarity">
    <text evidence="1">Belongs to the HTATSF1 family.</text>
</comment>
<dbReference type="InterPro" id="IPR012677">
    <property type="entry name" value="Nucleotide-bd_a/b_plait_sf"/>
</dbReference>
<keyword evidence="4 6" id="KW-0694">RNA-binding</keyword>
<feature type="region of interest" description="Disordered" evidence="7">
    <location>
        <begin position="1"/>
        <end position="56"/>
    </location>
</feature>
<evidence type="ECO:0000256" key="7">
    <source>
        <dbReference type="SAM" id="MobiDB-lite"/>
    </source>
</evidence>
<feature type="domain" description="RRM" evidence="8">
    <location>
        <begin position="285"/>
        <end position="371"/>
    </location>
</feature>
<evidence type="ECO:0000256" key="4">
    <source>
        <dbReference type="ARBA" id="ARBA00022884"/>
    </source>
</evidence>
<protein>
    <recommendedName>
        <fullName evidence="8">RRM domain-containing protein</fullName>
    </recommendedName>
</protein>
<dbReference type="Pfam" id="PF00076">
    <property type="entry name" value="RRM_1"/>
    <property type="match status" value="2"/>
</dbReference>
<dbReference type="EMBL" id="CAJOBA010000610">
    <property type="protein sequence ID" value="CAF3544879.1"/>
    <property type="molecule type" value="Genomic_DNA"/>
</dbReference>
<feature type="region of interest" description="Disordered" evidence="7">
    <location>
        <begin position="375"/>
        <end position="402"/>
    </location>
</feature>
<dbReference type="EMBL" id="CAJNOQ010000073">
    <property type="protein sequence ID" value="CAF0751570.1"/>
    <property type="molecule type" value="Genomic_DNA"/>
</dbReference>
<proteinExistence type="inferred from homology"/>
<dbReference type="EMBL" id="CAJNOK010000610">
    <property type="protein sequence ID" value="CAF0764832.1"/>
    <property type="molecule type" value="Genomic_DNA"/>
</dbReference>
<evidence type="ECO:0000256" key="1">
    <source>
        <dbReference type="ARBA" id="ARBA00007747"/>
    </source>
</evidence>
<dbReference type="PANTHER" id="PTHR15608:SF0">
    <property type="entry name" value="HIV TAT-SPECIFIC FACTOR 1"/>
    <property type="match status" value="1"/>
</dbReference>
<dbReference type="FunFam" id="3.30.70.330:FF:000105">
    <property type="entry name" value="HIV Tat-specific factor 1 homolog"/>
    <property type="match status" value="1"/>
</dbReference>
<dbReference type="InterPro" id="IPR035979">
    <property type="entry name" value="RBD_domain_sf"/>
</dbReference>
<dbReference type="GO" id="GO:0005684">
    <property type="term" value="C:U2-type spliceosomal complex"/>
    <property type="evidence" value="ECO:0007669"/>
    <property type="project" value="TreeGrafter"/>
</dbReference>
<dbReference type="SUPFAM" id="SSF54928">
    <property type="entry name" value="RNA-binding domain, RBD"/>
    <property type="match status" value="2"/>
</dbReference>
<dbReference type="InterPro" id="IPR034392">
    <property type="entry name" value="TatSF1-like_RRM1"/>
</dbReference>
<evidence type="ECO:0000313" key="11">
    <source>
        <dbReference type="EMBL" id="CAF3531245.1"/>
    </source>
</evidence>
<evidence type="ECO:0000256" key="5">
    <source>
        <dbReference type="ARBA" id="ARBA00023187"/>
    </source>
</evidence>
<evidence type="ECO:0000313" key="9">
    <source>
        <dbReference type="EMBL" id="CAF0751570.1"/>
    </source>
</evidence>
<feature type="compositionally biased region" description="Basic residues" evidence="7">
    <location>
        <begin position="384"/>
        <end position="400"/>
    </location>
</feature>